<dbReference type="Pfam" id="PF05368">
    <property type="entry name" value="NmrA"/>
    <property type="match status" value="1"/>
</dbReference>
<dbReference type="Gene3D" id="3.90.25.10">
    <property type="entry name" value="UDP-galactose 4-epimerase, domain 1"/>
    <property type="match status" value="1"/>
</dbReference>
<evidence type="ECO:0000313" key="5">
    <source>
        <dbReference type="EMBL" id="KAF2766424.1"/>
    </source>
</evidence>
<name>A0A6G1L2F5_9PEZI</name>
<accession>A0A6G1L2F5</accession>
<dbReference type="Proteomes" id="UP000799436">
    <property type="component" value="Unassembled WGS sequence"/>
</dbReference>
<comment type="similarity">
    <text evidence="1">Belongs to the NmrA-type oxidoreductase family. Isoflavone reductase subfamily.</text>
</comment>
<keyword evidence="6" id="KW-1185">Reference proteome</keyword>
<evidence type="ECO:0000313" key="6">
    <source>
        <dbReference type="Proteomes" id="UP000799436"/>
    </source>
</evidence>
<proteinExistence type="inferred from homology"/>
<sequence length="323" mass="35612">MPLNNVAVFGANGRLGQAIINALLGSAKGGFKVTAFIPPDTQQPTVQAATDNKAYKVEPVDVLNATQEELESKLQGIDAVVSPPNGKALESQITIQEAAAVVGVKRFYPSEYGFHNVYHKPDSDWGFVHPMWDLKAKLVAQAVRHPAIDEGKMTYTLIGCGDFYNQDREKVCPDAKADYTHIDDFAQYLAATLAEPEKSEDAHLNFVSDTISNREIANLLEKYTGKKAKLEQISDQDVHKRVADPNSAPAELKQSAFPVDFWHLVKGAQGAGDFRRPKGEVHNHLFPQVKTTGFEQYIARHLTQAEWDDLHGPAVRDAAEHSL</sequence>
<dbReference type="PANTHER" id="PTHR47706">
    <property type="entry name" value="NMRA-LIKE FAMILY PROTEIN"/>
    <property type="match status" value="1"/>
</dbReference>
<reference evidence="5" key="1">
    <citation type="journal article" date="2020" name="Stud. Mycol.">
        <title>101 Dothideomycetes genomes: a test case for predicting lifestyles and emergence of pathogens.</title>
        <authorList>
            <person name="Haridas S."/>
            <person name="Albert R."/>
            <person name="Binder M."/>
            <person name="Bloem J."/>
            <person name="Labutti K."/>
            <person name="Salamov A."/>
            <person name="Andreopoulos B."/>
            <person name="Baker S."/>
            <person name="Barry K."/>
            <person name="Bills G."/>
            <person name="Bluhm B."/>
            <person name="Cannon C."/>
            <person name="Castanera R."/>
            <person name="Culley D."/>
            <person name="Daum C."/>
            <person name="Ezra D."/>
            <person name="Gonzalez J."/>
            <person name="Henrissat B."/>
            <person name="Kuo A."/>
            <person name="Liang C."/>
            <person name="Lipzen A."/>
            <person name="Lutzoni F."/>
            <person name="Magnuson J."/>
            <person name="Mondo S."/>
            <person name="Nolan M."/>
            <person name="Ohm R."/>
            <person name="Pangilinan J."/>
            <person name="Park H.-J."/>
            <person name="Ramirez L."/>
            <person name="Alfaro M."/>
            <person name="Sun H."/>
            <person name="Tritt A."/>
            <person name="Yoshinaga Y."/>
            <person name="Zwiers L.-H."/>
            <person name="Turgeon B."/>
            <person name="Goodwin S."/>
            <person name="Spatafora J."/>
            <person name="Crous P."/>
            <person name="Grigoriev I."/>
        </authorList>
    </citation>
    <scope>NUCLEOTIDE SEQUENCE</scope>
    <source>
        <strain evidence="5">CBS 116005</strain>
    </source>
</reference>
<gene>
    <name evidence="5" type="ORF">EJ03DRAFT_354013</name>
</gene>
<keyword evidence="3" id="KW-0560">Oxidoreductase</keyword>
<dbReference type="InterPro" id="IPR036291">
    <property type="entry name" value="NAD(P)-bd_dom_sf"/>
</dbReference>
<dbReference type="EMBL" id="ML995872">
    <property type="protein sequence ID" value="KAF2766424.1"/>
    <property type="molecule type" value="Genomic_DNA"/>
</dbReference>
<dbReference type="GO" id="GO:0016491">
    <property type="term" value="F:oxidoreductase activity"/>
    <property type="evidence" value="ECO:0007669"/>
    <property type="project" value="UniProtKB-KW"/>
</dbReference>
<evidence type="ECO:0000256" key="1">
    <source>
        <dbReference type="ARBA" id="ARBA00005725"/>
    </source>
</evidence>
<feature type="domain" description="NmrA-like" evidence="4">
    <location>
        <begin position="5"/>
        <end position="257"/>
    </location>
</feature>
<evidence type="ECO:0000256" key="3">
    <source>
        <dbReference type="ARBA" id="ARBA00023002"/>
    </source>
</evidence>
<dbReference type="InterPro" id="IPR008030">
    <property type="entry name" value="NmrA-like"/>
</dbReference>
<protein>
    <submittedName>
        <fullName evidence="5">NAD(P)-binding protein</fullName>
    </submittedName>
</protein>
<dbReference type="AlphaFoldDB" id="A0A6G1L2F5"/>
<dbReference type="SUPFAM" id="SSF51735">
    <property type="entry name" value="NAD(P)-binding Rossmann-fold domains"/>
    <property type="match status" value="1"/>
</dbReference>
<keyword evidence="2" id="KW-0521">NADP</keyword>
<evidence type="ECO:0000256" key="2">
    <source>
        <dbReference type="ARBA" id="ARBA00022857"/>
    </source>
</evidence>
<dbReference type="Gene3D" id="3.40.50.720">
    <property type="entry name" value="NAD(P)-binding Rossmann-like Domain"/>
    <property type="match status" value="1"/>
</dbReference>
<dbReference type="InterPro" id="IPR051609">
    <property type="entry name" value="NmrA/Isoflavone_reductase-like"/>
</dbReference>
<organism evidence="5 6">
    <name type="scientific">Teratosphaeria nubilosa</name>
    <dbReference type="NCBI Taxonomy" id="161662"/>
    <lineage>
        <taxon>Eukaryota</taxon>
        <taxon>Fungi</taxon>
        <taxon>Dikarya</taxon>
        <taxon>Ascomycota</taxon>
        <taxon>Pezizomycotina</taxon>
        <taxon>Dothideomycetes</taxon>
        <taxon>Dothideomycetidae</taxon>
        <taxon>Mycosphaerellales</taxon>
        <taxon>Teratosphaeriaceae</taxon>
        <taxon>Teratosphaeria</taxon>
    </lineage>
</organism>
<dbReference type="PANTHER" id="PTHR47706:SF4">
    <property type="entry name" value="NMRA-LIKE DOMAIN-CONTAINING PROTEIN"/>
    <property type="match status" value="1"/>
</dbReference>
<evidence type="ECO:0000259" key="4">
    <source>
        <dbReference type="Pfam" id="PF05368"/>
    </source>
</evidence>
<dbReference type="OrthoDB" id="419598at2759"/>